<keyword evidence="3" id="KW-1185">Reference proteome</keyword>
<reference evidence="3" key="1">
    <citation type="journal article" date="2011" name="MBio">
        <title>Novel metabolic attributes of the genus Cyanothece, comprising a group of unicellular nitrogen-fixing Cyanobacteria.</title>
        <authorList>
            <person name="Bandyopadhyay A."/>
            <person name="Elvitigala T."/>
            <person name="Welsh E."/>
            <person name="Stockel J."/>
            <person name="Liberton M."/>
            <person name="Min H."/>
            <person name="Sherman L.A."/>
            <person name="Pakrasi H.B."/>
        </authorList>
    </citation>
    <scope>NUCLEOTIDE SEQUENCE [LARGE SCALE GENOMIC DNA]</scope>
    <source>
        <strain evidence="3">PCC 7424</strain>
    </source>
</reference>
<evidence type="ECO:0000313" key="3">
    <source>
        <dbReference type="Proteomes" id="UP000002384"/>
    </source>
</evidence>
<evidence type="ECO:0000256" key="1">
    <source>
        <dbReference type="SAM" id="MobiDB-lite"/>
    </source>
</evidence>
<sequence length="397" mass="45816">MELSSDTFNEVVYYLNNHKESLRIKKLIFCICKKYWENDINILNSVTLNELVQELIKLKPSNDQLSFSIYKLVKTLNRSTVYDPLAKVIIEQISRLYHSQRRTNNHNNDNAETTQIITSAITSSSLNKNHELLFDKVVTHLANHREETRIKKLVFAVSKNRWENDINIIENYGLKNLILDLYQTHKTTDNLRESFNRIVQIINKKAVYSALSKIVINQIEILYDAPKTYQEETKIFETQIIHLDPPPINEPEKVSQLSPSNPKNRRNPQDFATSIIEPEQLQKLTQINVTKTAPVQASRKPYNSFEIRLEIMQYTNPLRAKILLYSLLVQPWDETGQDWGSLKLYSLDDLLNQLITSGKSLTEIETSLSEIAKKQPDVDSALQTANVIIQAIGHIVS</sequence>
<dbReference type="eggNOG" id="COG2114">
    <property type="taxonomic scope" value="Bacteria"/>
</dbReference>
<gene>
    <name evidence="2" type="ordered locus">PCC7424_1026</name>
</gene>
<dbReference type="KEGG" id="cyc:PCC7424_1026"/>
<organism evidence="2 3">
    <name type="scientific">Gloeothece citriformis (strain PCC 7424)</name>
    <name type="common">Cyanothece sp. (strain PCC 7424)</name>
    <dbReference type="NCBI Taxonomy" id="65393"/>
    <lineage>
        <taxon>Bacteria</taxon>
        <taxon>Bacillati</taxon>
        <taxon>Cyanobacteriota</taxon>
        <taxon>Cyanophyceae</taxon>
        <taxon>Oscillatoriophycideae</taxon>
        <taxon>Chroococcales</taxon>
        <taxon>Aphanothecaceae</taxon>
        <taxon>Gloeothece</taxon>
        <taxon>Gloeothece citriformis</taxon>
    </lineage>
</organism>
<dbReference type="HOGENOM" id="CLU_058593_0_0_3"/>
<name>B7KJN1_GLOC7</name>
<accession>B7KJN1</accession>
<proteinExistence type="predicted"/>
<dbReference type="OrthoDB" id="490422at2"/>
<evidence type="ECO:0000313" key="2">
    <source>
        <dbReference type="EMBL" id="ACK69480.1"/>
    </source>
</evidence>
<feature type="region of interest" description="Disordered" evidence="1">
    <location>
        <begin position="246"/>
        <end position="269"/>
    </location>
</feature>
<dbReference type="Proteomes" id="UP000002384">
    <property type="component" value="Chromosome"/>
</dbReference>
<dbReference type="RefSeq" id="WP_012598427.1">
    <property type="nucleotide sequence ID" value="NC_011729.1"/>
</dbReference>
<protein>
    <submittedName>
        <fullName evidence="2">Uncharacterized protein</fullName>
    </submittedName>
</protein>
<dbReference type="EMBL" id="CP001291">
    <property type="protein sequence ID" value="ACK69480.1"/>
    <property type="molecule type" value="Genomic_DNA"/>
</dbReference>
<dbReference type="STRING" id="65393.PCC7424_1026"/>
<dbReference type="AlphaFoldDB" id="B7KJN1"/>